<sequence>MSGFVNASMDKSSSMESDDRIEKTVDIYITAEAVRNMKHGNNTKDFNTQISEFQTPQHTGSNSVKNRNSRAALVCLVLLCFLLLTAVIVLSVFIYTNNTNYTEERRQLITNISNITEKSNQLIHKNTNLLNETDQLKWKKDNLLNQLKIILTAGGWTYNQSSFYYKSNALKSLDESRSDCIARGADLIIINNSEEQDFVKRMAGSAVWIGLNDTVAEGIWTWVDGSALNNNLSFWASKEPNGGRGENCAVSAEKVTAWPSLSGCMDSQSVQFCYKSNALKSLDESRSDCIARGADLIIINNSEEQFDLLGT</sequence>
<keyword evidence="1" id="KW-1185">Reference proteome</keyword>
<proteinExistence type="predicted"/>
<protein>
    <submittedName>
        <fullName evidence="2">Uncharacterized protein si:ch73-122g19.1</fullName>
    </submittedName>
</protein>
<accession>A0AC58GM68</accession>
<evidence type="ECO:0000313" key="2">
    <source>
        <dbReference type="RefSeq" id="XP_073770828.1"/>
    </source>
</evidence>
<dbReference type="Proteomes" id="UP000000437">
    <property type="component" value="Chromosome 10"/>
</dbReference>
<gene>
    <name evidence="2" type="primary">si:ch73-122g19.1</name>
</gene>
<dbReference type="RefSeq" id="XP_073770828.1">
    <property type="nucleotide sequence ID" value="XM_073914727.1"/>
</dbReference>
<name>A0AC58GM68_DANRE</name>
<organism evidence="1 2">
    <name type="scientific">Danio rerio</name>
    <name type="common">Zebrafish</name>
    <name type="synonym">Brachydanio rerio</name>
    <dbReference type="NCBI Taxonomy" id="7955"/>
    <lineage>
        <taxon>Eukaryota</taxon>
        <taxon>Metazoa</taxon>
        <taxon>Chordata</taxon>
        <taxon>Craniata</taxon>
        <taxon>Vertebrata</taxon>
        <taxon>Euteleostomi</taxon>
        <taxon>Actinopterygii</taxon>
        <taxon>Neopterygii</taxon>
        <taxon>Teleostei</taxon>
        <taxon>Ostariophysi</taxon>
        <taxon>Cypriniformes</taxon>
        <taxon>Danionidae</taxon>
        <taxon>Danioninae</taxon>
        <taxon>Danio</taxon>
    </lineage>
</organism>
<evidence type="ECO:0000313" key="1">
    <source>
        <dbReference type="Proteomes" id="UP000000437"/>
    </source>
</evidence>
<reference evidence="2" key="1">
    <citation type="submission" date="2025-08" db="UniProtKB">
        <authorList>
            <consortium name="RefSeq"/>
        </authorList>
    </citation>
    <scope>IDENTIFICATION</scope>
    <source>
        <strain evidence="2">Tuebingen</strain>
        <tissue evidence="2">Fibroblasts and whole tissue</tissue>
    </source>
</reference>